<evidence type="ECO:0000313" key="1">
    <source>
        <dbReference type="EMBL" id="AEX51697.1"/>
    </source>
</evidence>
<protein>
    <submittedName>
        <fullName evidence="1">Uncharacterized protein</fullName>
    </submittedName>
</protein>
<evidence type="ECO:0000313" key="2">
    <source>
        <dbReference type="Proteomes" id="UP000009010"/>
    </source>
</evidence>
<gene>
    <name evidence="1" type="ordered locus">Rahaq2_1829</name>
</gene>
<dbReference type="HOGENOM" id="CLU_2993467_0_0_6"/>
<keyword evidence="2" id="KW-1185">Reference proteome</keyword>
<reference evidence="1 2" key="1">
    <citation type="journal article" date="2012" name="J. Bacteriol.">
        <title>Complete Genome Sequence of Rahnella aquatilis CIP 78.65.</title>
        <authorList>
            <person name="Martinez R.J."/>
            <person name="Bruce D."/>
            <person name="Detter C."/>
            <person name="Goodwin L.A."/>
            <person name="Han J."/>
            <person name="Han C.S."/>
            <person name="Held B."/>
            <person name="Land M.L."/>
            <person name="Mikhailova N."/>
            <person name="Nolan M."/>
            <person name="Pennacchio L."/>
            <person name="Pitluck S."/>
            <person name="Tapia R."/>
            <person name="Woyke T."/>
            <person name="Sobecky P.A."/>
        </authorList>
    </citation>
    <scope>NUCLEOTIDE SEQUENCE [LARGE SCALE GENOMIC DNA]</scope>
    <source>
        <strain evidence="2">ATCC 33071 / DSM 4594 / JCM 1683 / NBRC 105701 / NCIMB 13365 / CIP 78.65</strain>
    </source>
</reference>
<dbReference type="STRING" id="745277.Rahaq2_1829"/>
<reference evidence="2" key="2">
    <citation type="submission" date="2012-01" db="EMBL/GenBank/DDBJ databases">
        <title>Complete sequence of chromosome of Rahnella aquatilis CIP 78.65.</title>
        <authorList>
            <person name="Lucas S."/>
            <person name="Han J."/>
            <person name="Lapidus A."/>
            <person name="Cheng J.-F."/>
            <person name="Goodwin L."/>
            <person name="Pitluck S."/>
            <person name="Peters L."/>
            <person name="Ovchinnikova G."/>
            <person name="Held B."/>
            <person name="Detter J.C."/>
            <person name="Han C."/>
            <person name="Tapia R."/>
            <person name="Land M."/>
            <person name="Hauser L."/>
            <person name="Kyrpides N."/>
            <person name="Ivanova N."/>
            <person name="Pagani I."/>
            <person name="Sobecky P."/>
            <person name="Martinez R."/>
            <person name="Woyke T."/>
        </authorList>
    </citation>
    <scope>NUCLEOTIDE SEQUENCE [LARGE SCALE GENOMIC DNA]</scope>
    <source>
        <strain evidence="2">ATCC 33071 / DSM 4594 / JCM 1683 / NBRC 105701 / NCIMB 13365 / CIP 78.65</strain>
    </source>
</reference>
<organism evidence="1 2">
    <name type="scientific">Rahnella aquatilis (strain ATCC 33071 / DSM 4594 / JCM 1683 / NBRC 105701 / NCIMB 13365 / CIP 78.65)</name>
    <dbReference type="NCBI Taxonomy" id="745277"/>
    <lineage>
        <taxon>Bacteria</taxon>
        <taxon>Pseudomonadati</taxon>
        <taxon>Pseudomonadota</taxon>
        <taxon>Gammaproteobacteria</taxon>
        <taxon>Enterobacterales</taxon>
        <taxon>Yersiniaceae</taxon>
        <taxon>Rahnella</taxon>
    </lineage>
</organism>
<dbReference type="AlphaFoldDB" id="H2IUQ4"/>
<sequence>MSMVSLNQITETILIEELSDWEFKSILQFQFREIPDAFGCNWLNLHTIGFKEYPLQC</sequence>
<dbReference type="KEGG" id="raq:Rahaq2_1829"/>
<accession>H2IUQ4</accession>
<dbReference type="EMBL" id="CP003244">
    <property type="protein sequence ID" value="AEX51697.1"/>
    <property type="molecule type" value="Genomic_DNA"/>
</dbReference>
<proteinExistence type="predicted"/>
<name>H2IUQ4_RAHAC</name>
<dbReference type="Proteomes" id="UP000009010">
    <property type="component" value="Chromosome"/>
</dbReference>